<dbReference type="InterPro" id="IPR000595">
    <property type="entry name" value="cNMP-bd_dom"/>
</dbReference>
<evidence type="ECO:0000313" key="3">
    <source>
        <dbReference type="Proteomes" id="UP000736328"/>
    </source>
</evidence>
<dbReference type="PANTHER" id="PTHR10217">
    <property type="entry name" value="VOLTAGE AND LIGAND GATED POTASSIUM CHANNEL"/>
    <property type="match status" value="1"/>
</dbReference>
<accession>A0A933MKJ9</accession>
<dbReference type="PROSITE" id="PS50042">
    <property type="entry name" value="CNMP_BINDING_3"/>
    <property type="match status" value="1"/>
</dbReference>
<dbReference type="InterPro" id="IPR014710">
    <property type="entry name" value="RmlC-like_jellyroll"/>
</dbReference>
<dbReference type="GO" id="GO:0042391">
    <property type="term" value="P:regulation of membrane potential"/>
    <property type="evidence" value="ECO:0007669"/>
    <property type="project" value="TreeGrafter"/>
</dbReference>
<dbReference type="Pfam" id="PF00027">
    <property type="entry name" value="cNMP_binding"/>
    <property type="match status" value="1"/>
</dbReference>
<evidence type="ECO:0000313" key="2">
    <source>
        <dbReference type="EMBL" id="MBI4726800.1"/>
    </source>
</evidence>
<dbReference type="SMART" id="SM00100">
    <property type="entry name" value="cNMP"/>
    <property type="match status" value="1"/>
</dbReference>
<feature type="domain" description="Cyclic nucleotide-binding" evidence="1">
    <location>
        <begin position="12"/>
        <end position="133"/>
    </location>
</feature>
<dbReference type="InterPro" id="IPR050818">
    <property type="entry name" value="KCNH_animal-type"/>
</dbReference>
<dbReference type="AlphaFoldDB" id="A0A933MKJ9"/>
<dbReference type="EMBL" id="JACQXR010000082">
    <property type="protein sequence ID" value="MBI4726800.1"/>
    <property type="molecule type" value="Genomic_DNA"/>
</dbReference>
<name>A0A933MKJ9_UNCT6</name>
<dbReference type="Gene3D" id="2.60.120.10">
    <property type="entry name" value="Jelly Rolls"/>
    <property type="match status" value="1"/>
</dbReference>
<dbReference type="PANTHER" id="PTHR10217:SF435">
    <property type="entry name" value="POTASSIUM VOLTAGE-GATED CHANNEL PROTEIN EAG"/>
    <property type="match status" value="1"/>
</dbReference>
<dbReference type="GO" id="GO:0005249">
    <property type="term" value="F:voltage-gated potassium channel activity"/>
    <property type="evidence" value="ECO:0007669"/>
    <property type="project" value="TreeGrafter"/>
</dbReference>
<protein>
    <submittedName>
        <fullName evidence="2">Cyclic nucleotide-binding domain-containing protein</fullName>
    </submittedName>
</protein>
<dbReference type="InterPro" id="IPR018490">
    <property type="entry name" value="cNMP-bd_dom_sf"/>
</dbReference>
<organism evidence="2 3">
    <name type="scientific">candidate division TA06 bacterium</name>
    <dbReference type="NCBI Taxonomy" id="2250710"/>
    <lineage>
        <taxon>Bacteria</taxon>
        <taxon>Bacteria division TA06</taxon>
    </lineage>
</organism>
<gene>
    <name evidence="2" type="ORF">HY768_06200</name>
</gene>
<dbReference type="SUPFAM" id="SSF51206">
    <property type="entry name" value="cAMP-binding domain-like"/>
    <property type="match status" value="1"/>
</dbReference>
<proteinExistence type="predicted"/>
<evidence type="ECO:0000259" key="1">
    <source>
        <dbReference type="PROSITE" id="PS50042"/>
    </source>
</evidence>
<reference evidence="2" key="1">
    <citation type="submission" date="2020-07" db="EMBL/GenBank/DDBJ databases">
        <title>Huge and variable diversity of episymbiotic CPR bacteria and DPANN archaea in groundwater ecosystems.</title>
        <authorList>
            <person name="He C.Y."/>
            <person name="Keren R."/>
            <person name="Whittaker M."/>
            <person name="Farag I.F."/>
            <person name="Doudna J."/>
            <person name="Cate J.H.D."/>
            <person name="Banfield J.F."/>
        </authorList>
    </citation>
    <scope>NUCLEOTIDE SEQUENCE</scope>
    <source>
        <strain evidence="2">NC_groundwater_1520_Pr4_B-0.1um_53_5</strain>
    </source>
</reference>
<dbReference type="Proteomes" id="UP000736328">
    <property type="component" value="Unassembled WGS sequence"/>
</dbReference>
<sequence length="166" mass="18596">MVSTQLLKELPLFAGLTEDELKSLSAICQEKELKNGEIVFTEGSAANELFILEAGAINVQLKVAPYVDHLTVHTVTPKEIFGELAFIDDVPRSATTKCVKDSKVVIINQSEFEGLVKRYSHIGEVVYRNMAVTMSLRLRNADKQIKEFWSKIFEAQSPAFAKMFVI</sequence>
<dbReference type="GO" id="GO:0005886">
    <property type="term" value="C:plasma membrane"/>
    <property type="evidence" value="ECO:0007669"/>
    <property type="project" value="TreeGrafter"/>
</dbReference>
<comment type="caution">
    <text evidence="2">The sequence shown here is derived from an EMBL/GenBank/DDBJ whole genome shotgun (WGS) entry which is preliminary data.</text>
</comment>
<dbReference type="CDD" id="cd00038">
    <property type="entry name" value="CAP_ED"/>
    <property type="match status" value="1"/>
</dbReference>